<sequence length="189" mass="21294">MVCRTNFNLLFAQNELGLSVEVFGEALMYYMLLSMLLSPLVGWWIDRSNAFIVFGCGLALVTLVNLLGFFWCDNYGTFLAVTLLLAIVYTIQGVATQPLMIAVLPYEKYGQFSSASTLFRCIIMVIGGYLSGLFITVTGSYRYLFAWDFGLTLLSLPLMFGLYRRYRQRREAPVPSEPLPIGELDPSRS</sequence>
<name>A0A645FC48_9ZZZZ</name>
<evidence type="ECO:0000256" key="1">
    <source>
        <dbReference type="SAM" id="Phobius"/>
    </source>
</evidence>
<dbReference type="GO" id="GO:0022857">
    <property type="term" value="F:transmembrane transporter activity"/>
    <property type="evidence" value="ECO:0007669"/>
    <property type="project" value="InterPro"/>
</dbReference>
<organism evidence="2">
    <name type="scientific">bioreactor metagenome</name>
    <dbReference type="NCBI Taxonomy" id="1076179"/>
    <lineage>
        <taxon>unclassified sequences</taxon>
        <taxon>metagenomes</taxon>
        <taxon>ecological metagenomes</taxon>
    </lineage>
</organism>
<keyword evidence="1" id="KW-0812">Transmembrane</keyword>
<keyword evidence="1" id="KW-1133">Transmembrane helix</keyword>
<feature type="transmembrane region" description="Helical" evidence="1">
    <location>
        <begin position="118"/>
        <end position="137"/>
    </location>
</feature>
<dbReference type="Gene3D" id="1.20.1250.20">
    <property type="entry name" value="MFS general substrate transporter like domains"/>
    <property type="match status" value="1"/>
</dbReference>
<dbReference type="InterPro" id="IPR011701">
    <property type="entry name" value="MFS"/>
</dbReference>
<feature type="transmembrane region" description="Helical" evidence="1">
    <location>
        <begin position="77"/>
        <end position="106"/>
    </location>
</feature>
<dbReference type="SUPFAM" id="SSF103473">
    <property type="entry name" value="MFS general substrate transporter"/>
    <property type="match status" value="1"/>
</dbReference>
<evidence type="ECO:0008006" key="3">
    <source>
        <dbReference type="Google" id="ProtNLM"/>
    </source>
</evidence>
<dbReference type="InterPro" id="IPR036259">
    <property type="entry name" value="MFS_trans_sf"/>
</dbReference>
<feature type="transmembrane region" description="Helical" evidence="1">
    <location>
        <begin position="27"/>
        <end position="45"/>
    </location>
</feature>
<feature type="transmembrane region" description="Helical" evidence="1">
    <location>
        <begin position="52"/>
        <end position="71"/>
    </location>
</feature>
<evidence type="ECO:0000313" key="2">
    <source>
        <dbReference type="EMBL" id="MPN10919.1"/>
    </source>
</evidence>
<dbReference type="AlphaFoldDB" id="A0A645FC48"/>
<keyword evidence="1" id="KW-0472">Membrane</keyword>
<comment type="caution">
    <text evidence="2">The sequence shown here is derived from an EMBL/GenBank/DDBJ whole genome shotgun (WGS) entry which is preliminary data.</text>
</comment>
<proteinExistence type="predicted"/>
<feature type="transmembrane region" description="Helical" evidence="1">
    <location>
        <begin position="143"/>
        <end position="163"/>
    </location>
</feature>
<protein>
    <recommendedName>
        <fullName evidence="3">Major facilitator superfamily (MFS) profile domain-containing protein</fullName>
    </recommendedName>
</protein>
<accession>A0A645FC48</accession>
<gene>
    <name evidence="2" type="ORF">SDC9_158216</name>
</gene>
<dbReference type="Pfam" id="PF07690">
    <property type="entry name" value="MFS_1"/>
    <property type="match status" value="1"/>
</dbReference>
<reference evidence="2" key="1">
    <citation type="submission" date="2019-08" db="EMBL/GenBank/DDBJ databases">
        <authorList>
            <person name="Kucharzyk K."/>
            <person name="Murdoch R.W."/>
            <person name="Higgins S."/>
            <person name="Loffler F."/>
        </authorList>
    </citation>
    <scope>NUCLEOTIDE SEQUENCE</scope>
</reference>
<dbReference type="EMBL" id="VSSQ01057108">
    <property type="protein sequence ID" value="MPN10919.1"/>
    <property type="molecule type" value="Genomic_DNA"/>
</dbReference>